<gene>
    <name evidence="3" type="ORF">ISU07_02835</name>
</gene>
<organism evidence="3 4">
    <name type="scientific">Nocardioides islandensis</name>
    <dbReference type="NCBI Taxonomy" id="433663"/>
    <lineage>
        <taxon>Bacteria</taxon>
        <taxon>Bacillati</taxon>
        <taxon>Actinomycetota</taxon>
        <taxon>Actinomycetes</taxon>
        <taxon>Propionibacteriales</taxon>
        <taxon>Nocardioidaceae</taxon>
        <taxon>Nocardioides</taxon>
    </lineage>
</organism>
<sequence length="243" mass="26134">MTSRTLAVVATASAVAALLTGSAASAPAPTAAPASAPGNPDPHLFAQPTDNPWFPLAPGLVTRLRGTDGDEHFRETVRVTDRTRTVAGVRVTVVHDVVRRPDGTLAEKTDDWYAADHAGNVWYFGEDTGTYDAHGHLEDKEGSWEAGVDGAVAGIIMPADPRPSYAARMEFSKGVAEDQAWVVQRLPRVTTPGGTEEDIVRTLEWSRLEPKVVSMKFYARGLGIVEEKDIAAGDEHFWLVSSS</sequence>
<feature type="region of interest" description="Disordered" evidence="1">
    <location>
        <begin position="25"/>
        <end position="50"/>
    </location>
</feature>
<evidence type="ECO:0000313" key="3">
    <source>
        <dbReference type="EMBL" id="MBF4762050.1"/>
    </source>
</evidence>
<evidence type="ECO:0000313" key="4">
    <source>
        <dbReference type="Proteomes" id="UP000640489"/>
    </source>
</evidence>
<feature type="compositionally biased region" description="Low complexity" evidence="1">
    <location>
        <begin position="25"/>
        <end position="38"/>
    </location>
</feature>
<evidence type="ECO:0000256" key="2">
    <source>
        <dbReference type="SAM" id="SignalP"/>
    </source>
</evidence>
<proteinExistence type="predicted"/>
<keyword evidence="4" id="KW-1185">Reference proteome</keyword>
<feature type="chain" id="PRO_5039233605" evidence="2">
    <location>
        <begin position="26"/>
        <end position="243"/>
    </location>
</feature>
<dbReference type="Proteomes" id="UP000640489">
    <property type="component" value="Unassembled WGS sequence"/>
</dbReference>
<dbReference type="EMBL" id="JADKPN010000001">
    <property type="protein sequence ID" value="MBF4762050.1"/>
    <property type="molecule type" value="Genomic_DNA"/>
</dbReference>
<reference evidence="3" key="1">
    <citation type="submission" date="2020-11" db="EMBL/GenBank/DDBJ databases">
        <title>Nocardioides sp. nov., isolated from Soil of Cynanchum wilfordii Hemsley rhizosphere.</title>
        <authorList>
            <person name="Lee J.-S."/>
            <person name="Suh M.K."/>
            <person name="Kim J.-S."/>
        </authorList>
    </citation>
    <scope>NUCLEOTIDE SEQUENCE</scope>
    <source>
        <strain evidence="3">KCTC 19275</strain>
    </source>
</reference>
<comment type="caution">
    <text evidence="3">The sequence shown here is derived from an EMBL/GenBank/DDBJ whole genome shotgun (WGS) entry which is preliminary data.</text>
</comment>
<dbReference type="AlphaFoldDB" id="A0A930VC01"/>
<name>A0A930VC01_9ACTN</name>
<protein>
    <submittedName>
        <fullName evidence="3">Uncharacterized protein</fullName>
    </submittedName>
</protein>
<keyword evidence="2" id="KW-0732">Signal</keyword>
<evidence type="ECO:0000256" key="1">
    <source>
        <dbReference type="SAM" id="MobiDB-lite"/>
    </source>
</evidence>
<feature type="signal peptide" evidence="2">
    <location>
        <begin position="1"/>
        <end position="25"/>
    </location>
</feature>
<accession>A0A930VC01</accession>
<dbReference type="RefSeq" id="WP_194705207.1">
    <property type="nucleotide sequence ID" value="NZ_JADKPN010000001.1"/>
</dbReference>